<reference evidence="2 3" key="6">
    <citation type="journal article" date="1992" name="Virus Genes">
        <title>Characterization of the third origin of DNA replication of the genome of insect iridescent virus type 6.</title>
        <authorList>
            <person name="Sonntag K.C."/>
            <person name="Darai G."/>
        </authorList>
    </citation>
    <scope>NUCLEOTIDE SEQUENCE [LARGE SCALE GENOMIC DNA]</scope>
</reference>
<accession>Q91FJ0</accession>
<keyword evidence="1" id="KW-0812">Transmembrane</keyword>
<organismHost>
    <name type="scientific">Gryllus campestris</name>
    <dbReference type="NCBI Taxonomy" id="58607"/>
</organismHost>
<sequence length="45" mass="5559">MRLQCFLIPHVSFFALFHVCTPFIIYLLLMIITINNNQFYYKKRF</sequence>
<keyword evidence="1" id="KW-1133">Transmembrane helix</keyword>
<keyword evidence="1" id="KW-0472">Membrane</keyword>
<reference evidence="2 3" key="9">
    <citation type="journal article" date="1994" name="J. Gen. Virol.">
        <title>Insect iridescent virus type 6 encodes a polypeptide related to the largest subunit of eukaryotic RNA polymerase II.</title>
        <authorList>
            <person name="Schnitzler P."/>
            <person name="Sonntag K.C."/>
            <person name="Muller M."/>
            <person name="Janssen W."/>
            <person name="Bugert J.J."/>
            <person name="Koonin E.V."/>
            <person name="Darai G."/>
        </authorList>
    </citation>
    <scope>NUCLEOTIDE SEQUENCE [LARGE SCALE GENOMIC DNA]</scope>
</reference>
<reference evidence="2 3" key="11">
    <citation type="journal article" date="1994" name="Virus Genes">
        <title>Chilo iridescent virus encodes a putative helicase belonging to a distinct family within the "DEAD/H" superfamily: implications for the evolution of large DNA viruses.</title>
        <authorList>
            <person name="Sonntag K.C."/>
            <person name="Schnitzler P."/>
            <person name="Koonin E.V."/>
            <person name="Darai G."/>
        </authorList>
    </citation>
    <scope>NUCLEOTIDE SEQUENCE [LARGE SCALE GENOMIC DNA]</scope>
</reference>
<reference evidence="2 3" key="10">
    <citation type="journal article" date="1994" name="Nucleic Acids Res.">
        <title>Identification of genes encoding zinc finger proteins, non-histone chromosomal HMG protein homologue, and a putative GTP phosphohydrolase in the genome of Chilo iridescent virus.</title>
        <authorList>
            <person name="Schnitzler P."/>
            <person name="Hug M."/>
            <person name="Handermann M."/>
            <person name="Janssen W."/>
            <person name="Koonin E.V."/>
            <person name="Delius H."/>
            <person name="Darai C."/>
        </authorList>
    </citation>
    <scope>NUCLEOTIDE SEQUENCE [LARGE SCALE GENOMIC DNA]</scope>
</reference>
<reference evidence="2 3" key="8">
    <citation type="journal article" date="1994" name="Intervirology">
        <title>Identification of the primary structure and the coding capacity of the genome of insect iridescent virus type 6 between the genome coordinates 0.310 and 0.347 (7990 bp).</title>
        <authorList>
            <person name="Sonntag K.C."/>
            <person name="Schnitzler P."/>
            <person name="Janssen W."/>
            <person name="Darai G."/>
        </authorList>
    </citation>
    <scope>NUCLEOTIDE SEQUENCE [LARGE SCALE GENOMIC DNA]</scope>
</reference>
<dbReference type="RefSeq" id="NP_149797.1">
    <property type="nucleotide sequence ID" value="NC_003038.1"/>
</dbReference>
<dbReference type="EMBL" id="AF303741">
    <property type="protein sequence ID" value="AAK82195.1"/>
    <property type="molecule type" value="Genomic_DNA"/>
</dbReference>
<dbReference type="GeneID" id="1733327"/>
<dbReference type="KEGG" id="vg:1733327"/>
<reference evidence="2 3" key="2">
    <citation type="journal article" date="1986" name="Med. Microbiol. Immunol.">
        <title>Insect iridescent virus type 6 induced toxic degenerative hepatitis in mice.</title>
        <authorList>
            <person name="Lorbacher de Ruiz H."/>
            <person name="Gelderblom H."/>
            <person name="Hofmann W."/>
            <person name="Darai G."/>
        </authorList>
    </citation>
    <scope>NUCLEOTIDE SEQUENCE [LARGE SCALE GENOMIC DNA]</scope>
</reference>
<reference evidence="2 3" key="3">
    <citation type="journal article" date="1987" name="Virology">
        <title>Molecular cloning and physical mapping of the genome of insect iridescent virus type 6: further evidence for circular permutation of the viral genome.</title>
        <authorList>
            <person name="Schnitzler P."/>
            <person name="Soltau J.B."/>
            <person name="Fischer M."/>
            <person name="Reisner H."/>
            <person name="Scholz J."/>
            <person name="Delius H."/>
            <person name="Darai G."/>
        </authorList>
    </citation>
    <scope>NUCLEOTIDE SEQUENCE [LARGE SCALE GENOMIC DNA]</scope>
</reference>
<organism evidence="2 3">
    <name type="scientific">Invertebrate iridescent virus 6</name>
    <name type="common">IIV-6</name>
    <name type="synonym">Chilo iridescent virus</name>
    <dbReference type="NCBI Taxonomy" id="176652"/>
    <lineage>
        <taxon>Viruses</taxon>
        <taxon>Varidnaviria</taxon>
        <taxon>Bamfordvirae</taxon>
        <taxon>Nucleocytoviricota</taxon>
        <taxon>Megaviricetes</taxon>
        <taxon>Pimascovirales</taxon>
        <taxon>Pimascovirales incertae sedis</taxon>
        <taxon>Iridoviridae</taxon>
        <taxon>Betairidovirinae</taxon>
        <taxon>Iridovirus</taxon>
        <taxon>Iridovirus chilo1</taxon>
    </lineage>
</organism>
<organismHost>
    <name type="scientific">Spodoptera frugiperda</name>
    <name type="common">Fall armyworm</name>
    <dbReference type="NCBI Taxonomy" id="7108"/>
</organismHost>
<evidence type="ECO:0000313" key="2">
    <source>
        <dbReference type="EMBL" id="AAK82195.1"/>
    </source>
</evidence>
<reference evidence="2 3" key="7">
    <citation type="journal article" date="1993" name="J. Gen. Virol.">
        <title>Identification of the gene encoding the major capsid protein of insect iridescent virus type 6 by polymerase chain reaction.</title>
        <authorList>
            <person name="Stohwasser R."/>
            <person name="Raab K."/>
            <person name="Schnitzler P."/>
            <person name="Janssen W."/>
            <person name="Darai G."/>
        </authorList>
    </citation>
    <scope>NUCLEOTIDE SEQUENCE [LARGE SCALE GENOMIC DNA]</scope>
</reference>
<reference evidence="2 3" key="1">
    <citation type="journal article" date="1984" name="J. Virol.">
        <title>DNA analysis of insect iridescent virus 6: evidence for circular permutation and terminal redundancy.</title>
        <authorList>
            <person name="Delius H."/>
            <person name="Darai G."/>
            <person name="Fluegel R.M."/>
        </authorList>
    </citation>
    <scope>NUCLEOTIDE SEQUENCE [LARGE SCALE GENOMIC DNA]</scope>
</reference>
<name>Q91FJ0_IIV6</name>
<organismHost>
    <name type="scientific">Acheta domesticus</name>
    <name type="common">House cricket</name>
    <dbReference type="NCBI Taxonomy" id="6997"/>
</organismHost>
<reference evidence="2 3" key="4">
    <citation type="journal article" date="1988" name="Virology">
        <title>Identification and characterization of the repetitive DNA element in the genome of insect iridescent virus type 6.</title>
        <authorList>
            <person name="Fischer M."/>
            <person name="Schnitzler P."/>
            <person name="Delius H."/>
            <person name="Darai G."/>
        </authorList>
    </citation>
    <scope>NUCLEOTIDE SEQUENCE [LARGE SCALE GENOMIC DNA]</scope>
</reference>
<organismHost>
    <name type="scientific">Chilo suppressalis</name>
    <name type="common">Asiatic rice borer moth</name>
    <dbReference type="NCBI Taxonomy" id="168631"/>
</organismHost>
<reference evidence="2 3" key="5">
    <citation type="journal article" date="1992" name="Virus Genes">
        <title>Identification and mapping of origins of DNA replication within the DNA sequences of the genome of insect iridescent virus type 6.</title>
        <authorList>
            <person name="Handermann M."/>
            <person name="Schnitzler P."/>
            <person name="Rosen-Wolff A."/>
            <person name="Raab K."/>
            <person name="Sonntag K.C."/>
            <person name="Darai G."/>
        </authorList>
    </citation>
    <scope>NUCLEOTIDE SEQUENCE [LARGE SCALE GENOMIC DNA]</scope>
</reference>
<evidence type="ECO:0000256" key="1">
    <source>
        <dbReference type="SAM" id="Phobius"/>
    </source>
</evidence>
<protein>
    <submittedName>
        <fullName evidence="2">334R</fullName>
    </submittedName>
</protein>
<reference evidence="2 3" key="14">
    <citation type="journal article" date="1999" name="Virus Genes">
        <title>Identification of a gene cluster within the genome of Chilo iridescent virus encoding enzymes involved in viral DNA replication and processing.</title>
        <authorList>
            <person name="Muller K."/>
            <person name="Tidona C.A."/>
            <person name="Darai G."/>
        </authorList>
    </citation>
    <scope>NUCLEOTIDE SEQUENCE [LARGE SCALE GENOMIC DNA]</scope>
</reference>
<feature type="transmembrane region" description="Helical" evidence="1">
    <location>
        <begin position="12"/>
        <end position="34"/>
    </location>
</feature>
<organismHost>
    <name type="scientific">Gryllus bimaculatus</name>
    <name type="common">Two-spotted cricket</name>
    <dbReference type="NCBI Taxonomy" id="6999"/>
</organismHost>
<reference evidence="2 3" key="13">
    <citation type="journal article" date="1998" name="Virus Genes">
        <title>Identification of a thymidylate synthase gene within the genome of Chilo iridescent virus.</title>
        <authorList>
            <person name="Muller K."/>
            <person name="Tidona C.A."/>
            <person name="Bahr U."/>
            <person name="Darai G."/>
        </authorList>
    </citation>
    <scope>NUCLEOTIDE SEQUENCE [LARGE SCALE GENOMIC DNA]</scope>
</reference>
<reference evidence="2 3" key="12">
    <citation type="journal article" date="1997" name="Virus Genes">
        <title>The DNA sequence of Chilo iridescent virus between the genome coordinates 0.101 and 0.391; similarities in coding strategy between insect and vertebrate iridoviruses.</title>
        <authorList>
            <person name="Bahr U."/>
            <person name="Tidona C.A."/>
            <person name="Darai G."/>
        </authorList>
    </citation>
    <scope>NUCLEOTIDE SEQUENCE [LARGE SCALE GENOMIC DNA]</scope>
</reference>
<reference evidence="2 3" key="15">
    <citation type="journal article" date="2001" name="Virology">
        <title>Analysis of the first complete DNA sequence of an invertebrate iridovirus: coding strategy of the genome of Chilo iridescent virus.</title>
        <authorList>
            <person name="Jakob N.J."/>
            <person name="Muller K."/>
            <person name="Bahr U."/>
            <person name="Darai G."/>
        </authorList>
    </citation>
    <scope>NUCLEOTIDE SEQUENCE [LARGE SCALE GENOMIC DNA]</scope>
</reference>
<evidence type="ECO:0000313" key="3">
    <source>
        <dbReference type="Proteomes" id="UP000001359"/>
    </source>
</evidence>
<dbReference type="Proteomes" id="UP000001359">
    <property type="component" value="Segment"/>
</dbReference>
<keyword evidence="3" id="KW-1185">Reference proteome</keyword>
<proteinExistence type="predicted"/>